<dbReference type="Pfam" id="PF05673">
    <property type="entry name" value="DUF815"/>
    <property type="match status" value="1"/>
</dbReference>
<comment type="caution">
    <text evidence="1">The sequence shown here is derived from an EMBL/GenBank/DDBJ whole genome shotgun (WGS) entry which is preliminary data.</text>
</comment>
<dbReference type="InterPro" id="IPR008533">
    <property type="entry name" value="DUF815"/>
</dbReference>
<organism evidence="1 2">
    <name type="scientific">Synechocystis salina LEGE 00031</name>
    <dbReference type="NCBI Taxonomy" id="1828736"/>
    <lineage>
        <taxon>Bacteria</taxon>
        <taxon>Bacillati</taxon>
        <taxon>Cyanobacteriota</taxon>
        <taxon>Cyanophyceae</taxon>
        <taxon>Synechococcales</taxon>
        <taxon>Merismopediaceae</taxon>
        <taxon>Synechocystis</taxon>
    </lineage>
</organism>
<evidence type="ECO:0000313" key="2">
    <source>
        <dbReference type="Proteomes" id="UP000658720"/>
    </source>
</evidence>
<sequence>MDNNPKITRGWWHAAKPIFRRSLFETADQNTYLPIVRCLVAQAGITLEQKNLEFRALQWATRYNGRSGRTARQFVDFPSA</sequence>
<dbReference type="EMBL" id="JADEVV010000013">
    <property type="protein sequence ID" value="MBE9253485.1"/>
    <property type="molecule type" value="Genomic_DNA"/>
</dbReference>
<name>A0ABR9VQ60_9SYNC</name>
<dbReference type="Proteomes" id="UP000658720">
    <property type="component" value="Unassembled WGS sequence"/>
</dbReference>
<gene>
    <name evidence="1" type="ORF">IQ217_06360</name>
</gene>
<evidence type="ECO:0000313" key="1">
    <source>
        <dbReference type="EMBL" id="MBE9253485.1"/>
    </source>
</evidence>
<reference evidence="1 2" key="1">
    <citation type="submission" date="2020-10" db="EMBL/GenBank/DDBJ databases">
        <authorList>
            <person name="Castelo-Branco R."/>
            <person name="Eusebio N."/>
            <person name="Adriana R."/>
            <person name="Vieira A."/>
            <person name="Brugerolle De Fraissinette N."/>
            <person name="Rezende De Castro R."/>
            <person name="Schneider M.P."/>
            <person name="Vasconcelos V."/>
            <person name="Leao P.N."/>
        </authorList>
    </citation>
    <scope>NUCLEOTIDE SEQUENCE [LARGE SCALE GENOMIC DNA]</scope>
    <source>
        <strain evidence="1 2">LEGE 00031</strain>
    </source>
</reference>
<dbReference type="RefSeq" id="WP_194019306.1">
    <property type="nucleotide sequence ID" value="NZ_JADEVV010000013.1"/>
</dbReference>
<keyword evidence="2" id="KW-1185">Reference proteome</keyword>
<accession>A0ABR9VQ60</accession>
<proteinExistence type="predicted"/>
<protein>
    <submittedName>
        <fullName evidence="1">DUF815 domain-containing protein</fullName>
    </submittedName>
</protein>